<feature type="chain" id="PRO_5015712059" description="DUF5683 domain-containing protein" evidence="1">
    <location>
        <begin position="23"/>
        <end position="235"/>
    </location>
</feature>
<evidence type="ECO:0000313" key="4">
    <source>
        <dbReference type="Proteomes" id="UP000245462"/>
    </source>
</evidence>
<organism evidence="3 4">
    <name type="scientific">Porphyromonas loveana</name>
    <dbReference type="NCBI Taxonomy" id="1884669"/>
    <lineage>
        <taxon>Bacteria</taxon>
        <taxon>Pseudomonadati</taxon>
        <taxon>Bacteroidota</taxon>
        <taxon>Bacteroidia</taxon>
        <taxon>Bacteroidales</taxon>
        <taxon>Porphyromonadaceae</taxon>
        <taxon>Porphyromonas</taxon>
    </lineage>
</organism>
<dbReference type="Pfam" id="PF18935">
    <property type="entry name" value="DUF5683"/>
    <property type="match status" value="1"/>
</dbReference>
<gene>
    <name evidence="3" type="ORF">C7382_11511</name>
</gene>
<feature type="domain" description="DUF5683" evidence="2">
    <location>
        <begin position="73"/>
        <end position="235"/>
    </location>
</feature>
<protein>
    <recommendedName>
        <fullName evidence="2">DUF5683 domain-containing protein</fullName>
    </recommendedName>
</protein>
<keyword evidence="4" id="KW-1185">Reference proteome</keyword>
<dbReference type="GeneID" id="94551273"/>
<dbReference type="Proteomes" id="UP000245462">
    <property type="component" value="Unassembled WGS sequence"/>
</dbReference>
<dbReference type="AlphaFoldDB" id="A0A2U1F7C8"/>
<feature type="signal peptide" evidence="1">
    <location>
        <begin position="1"/>
        <end position="22"/>
    </location>
</feature>
<evidence type="ECO:0000313" key="3">
    <source>
        <dbReference type="EMBL" id="PVZ08078.1"/>
    </source>
</evidence>
<proteinExistence type="predicted"/>
<evidence type="ECO:0000256" key="1">
    <source>
        <dbReference type="SAM" id="SignalP"/>
    </source>
</evidence>
<comment type="caution">
    <text evidence="3">The sequence shown here is derived from an EMBL/GenBank/DDBJ whole genome shotgun (WGS) entry which is preliminary data.</text>
</comment>
<evidence type="ECO:0000259" key="2">
    <source>
        <dbReference type="Pfam" id="PF18935"/>
    </source>
</evidence>
<sequence>MIGSRWRIALLLLCLCLSSAKAQEVTPDSIGSHAIHAADSVTDKLPDTLRIETPPLPAATQPLPKLQSRKEWKPSSSRALLYSALLPGAGQIYNKKYWKLPIVWGAFTGCAYAILWNNKTYTEYRNAYADFMGGDPTHTAWHNFLPYGADPADYVNSEQLRSRLKRGMDYYRRNRDLSVIITIGVYFLTMLDSYVDAELFDFNISPDLSLHVTPTLGTDDKSGLFRYGVSCGFTF</sequence>
<keyword evidence="1" id="KW-0732">Signal</keyword>
<accession>A0A2U1F7C8</accession>
<dbReference type="OrthoDB" id="9813910at2"/>
<dbReference type="InterPro" id="IPR043738">
    <property type="entry name" value="DUF5683"/>
</dbReference>
<name>A0A2U1F7C8_9PORP</name>
<reference evidence="3 4" key="1">
    <citation type="submission" date="2018-04" db="EMBL/GenBank/DDBJ databases">
        <title>Genomic Encyclopedia of Type Strains, Phase IV (KMG-IV): sequencing the most valuable type-strain genomes for metagenomic binning, comparative biology and taxonomic classification.</title>
        <authorList>
            <person name="Goeker M."/>
        </authorList>
    </citation>
    <scope>NUCLEOTIDE SEQUENCE [LARGE SCALE GENOMIC DNA]</scope>
    <source>
        <strain evidence="3 4">DSM 28520</strain>
    </source>
</reference>
<dbReference type="EMBL" id="QEKY01000015">
    <property type="protein sequence ID" value="PVZ08078.1"/>
    <property type="molecule type" value="Genomic_DNA"/>
</dbReference>
<dbReference type="RefSeq" id="WP_116679811.1">
    <property type="nucleotide sequence ID" value="NZ_JBGXZY010000051.1"/>
</dbReference>